<dbReference type="OrthoDB" id="9802066at2"/>
<dbReference type="SMART" id="SM00471">
    <property type="entry name" value="HDc"/>
    <property type="match status" value="1"/>
</dbReference>
<evidence type="ECO:0000313" key="3">
    <source>
        <dbReference type="Proteomes" id="UP000307749"/>
    </source>
</evidence>
<dbReference type="SUPFAM" id="SSF109604">
    <property type="entry name" value="HD-domain/PDEase-like"/>
    <property type="match status" value="2"/>
</dbReference>
<proteinExistence type="predicted"/>
<protein>
    <submittedName>
        <fullName evidence="2">Metal-dependent phosphohydrolase</fullName>
    </submittedName>
</protein>
<comment type="caution">
    <text evidence="2">The sequence shown here is derived from an EMBL/GenBank/DDBJ whole genome shotgun (WGS) entry which is preliminary data.</text>
</comment>
<dbReference type="AlphaFoldDB" id="A0A4S3KET7"/>
<name>A0A4S3KET7_9GAMM</name>
<dbReference type="PANTHER" id="PTHR45228:SF5">
    <property type="entry name" value="CYCLIC DI-GMP PHOSPHODIESTERASE VC_1348-RELATED"/>
    <property type="match status" value="1"/>
</dbReference>
<reference evidence="2 3" key="1">
    <citation type="submission" date="2017-02" db="EMBL/GenBank/DDBJ databases">
        <title>Whole genome sequencing of Metallibacterium scheffleri DSM 24874 (T).</title>
        <authorList>
            <person name="Kumar S."/>
            <person name="Patil P."/>
            <person name="Patil P.B."/>
        </authorList>
    </citation>
    <scope>NUCLEOTIDE SEQUENCE [LARGE SCALE GENOMIC DNA]</scope>
    <source>
        <strain evidence="2 3">DSM 24874</strain>
    </source>
</reference>
<dbReference type="PANTHER" id="PTHR45228">
    <property type="entry name" value="CYCLIC DI-GMP PHOSPHODIESTERASE TM_0186-RELATED"/>
    <property type="match status" value="1"/>
</dbReference>
<dbReference type="STRING" id="993689.GCA_002077135_03070"/>
<dbReference type="InterPro" id="IPR052020">
    <property type="entry name" value="Cyclic_di-GMP/3'3'-cGAMP_PDE"/>
</dbReference>
<dbReference type="PROSITE" id="PS51832">
    <property type="entry name" value="HD_GYP"/>
    <property type="match status" value="1"/>
</dbReference>
<dbReference type="CDD" id="cd00077">
    <property type="entry name" value="HDc"/>
    <property type="match status" value="1"/>
</dbReference>
<dbReference type="EMBL" id="MWQO01000068">
    <property type="protein sequence ID" value="THD07010.1"/>
    <property type="molecule type" value="Genomic_DNA"/>
</dbReference>
<keyword evidence="3" id="KW-1185">Reference proteome</keyword>
<dbReference type="Proteomes" id="UP000307749">
    <property type="component" value="Unassembled WGS sequence"/>
</dbReference>
<gene>
    <name evidence="2" type="ORF">B1806_15420</name>
</gene>
<keyword evidence="2" id="KW-0378">Hydrolase</keyword>
<evidence type="ECO:0000259" key="1">
    <source>
        <dbReference type="PROSITE" id="PS51832"/>
    </source>
</evidence>
<dbReference type="InterPro" id="IPR003607">
    <property type="entry name" value="HD/PDEase_dom"/>
</dbReference>
<accession>A0A4S3KET7</accession>
<sequence>MTLLDQPELSTKSAAVNEPGLDLVPIANGQLRLAEVIGALSHALDITEGQPPGHCQRCCWIGFHIGCELRLTETELRELYYTLLLKDAGCSSNAERLCELYAHDDLRTKHDFAQVDTNSLKQLASFVLTHAAPGAGLGSRLSHVLNLMRHGEQLADELVMARCERGAQVARQLGFPDTVAAGIQSLDEHWDGRGRPQRHRSDDIPLGSRIALVAQVADVFYQVGGASAARNEVLRRSGSWFDPRVVDAFLRAAEEPGFWTVMAAEDFESRLWALEPSRQILDPTETRLDAIALAFAQIVDAKSHFTFGHSERVGNYAAILATSMGFSARRTAWVRRAGLLHDLGKLGVSNTILDKPGRLSADEWASVKRHPTLTEEILARIGPFRELARVAGAHHERLDGCGYPRGLNDIDISLETRMITTADIFDALTAARPYRAALSIDEALIIMERERGRGIDSLCLDALVSAIAKFDIQAADSVSGA</sequence>
<feature type="domain" description="HD-GYP" evidence="1">
    <location>
        <begin position="284"/>
        <end position="479"/>
    </location>
</feature>
<evidence type="ECO:0000313" key="2">
    <source>
        <dbReference type="EMBL" id="THD07010.1"/>
    </source>
</evidence>
<dbReference type="GO" id="GO:0008081">
    <property type="term" value="F:phosphoric diester hydrolase activity"/>
    <property type="evidence" value="ECO:0007669"/>
    <property type="project" value="UniProtKB-ARBA"/>
</dbReference>
<dbReference type="InterPro" id="IPR037522">
    <property type="entry name" value="HD_GYP_dom"/>
</dbReference>
<dbReference type="RefSeq" id="WP_081129149.1">
    <property type="nucleotide sequence ID" value="NZ_LDOS01000002.1"/>
</dbReference>
<dbReference type="Gene3D" id="1.10.3210.10">
    <property type="entry name" value="Hypothetical protein af1432"/>
    <property type="match status" value="2"/>
</dbReference>
<organism evidence="2 3">
    <name type="scientific">Metallibacterium scheffleri</name>
    <dbReference type="NCBI Taxonomy" id="993689"/>
    <lineage>
        <taxon>Bacteria</taxon>
        <taxon>Pseudomonadati</taxon>
        <taxon>Pseudomonadota</taxon>
        <taxon>Gammaproteobacteria</taxon>
        <taxon>Lysobacterales</taxon>
        <taxon>Rhodanobacteraceae</taxon>
        <taxon>Metallibacterium</taxon>
    </lineage>
</organism>
<dbReference type="Pfam" id="PF13487">
    <property type="entry name" value="HD_5"/>
    <property type="match status" value="2"/>
</dbReference>